<dbReference type="InterPro" id="IPR017144">
    <property type="entry name" value="Xaa-Arg_dipeptidase"/>
</dbReference>
<dbReference type="PANTHER" id="PTHR30575">
    <property type="entry name" value="PEPTIDASE M20"/>
    <property type="match status" value="1"/>
</dbReference>
<dbReference type="GeneID" id="93072371"/>
<evidence type="ECO:0000256" key="1">
    <source>
        <dbReference type="PIRNR" id="PIRNR037226"/>
    </source>
</evidence>
<dbReference type="RefSeq" id="WP_003440306.1">
    <property type="nucleotide sequence ID" value="NZ_ANZB01000001.1"/>
</dbReference>
<dbReference type="Gene3D" id="3.30.70.360">
    <property type="match status" value="1"/>
</dbReference>
<evidence type="ECO:0000313" key="5">
    <source>
        <dbReference type="Proteomes" id="UP000030905"/>
    </source>
</evidence>
<dbReference type="eggNOG" id="COG1473">
    <property type="taxonomic scope" value="Bacteria"/>
</dbReference>
<protein>
    <recommendedName>
        <fullName evidence="1">Peptidase M20 domain-containing protein 2</fullName>
    </recommendedName>
</protein>
<dbReference type="AlphaFoldDB" id="A0A0H3J2S5"/>
<dbReference type="GO" id="GO:0071713">
    <property type="term" value="F:para-aminobenzoyl-glutamate hydrolase activity"/>
    <property type="evidence" value="ECO:0007669"/>
    <property type="project" value="TreeGrafter"/>
</dbReference>
<evidence type="ECO:0000313" key="2">
    <source>
        <dbReference type="EMBL" id="AJA50201.1"/>
    </source>
</evidence>
<keyword evidence="5" id="KW-1185">Reference proteome</keyword>
<dbReference type="EMBL" id="CP009268">
    <property type="protein sequence ID" value="AJA50201.1"/>
    <property type="molecule type" value="Genomic_DNA"/>
</dbReference>
<evidence type="ECO:0000313" key="3">
    <source>
        <dbReference type="EMBL" id="KRU13786.1"/>
    </source>
</evidence>
<name>A0A0H3J2S5_CLOPA</name>
<organism evidence="2 5">
    <name type="scientific">Clostridium pasteurianum DSM 525 = ATCC 6013</name>
    <dbReference type="NCBI Taxonomy" id="1262449"/>
    <lineage>
        <taxon>Bacteria</taxon>
        <taxon>Bacillati</taxon>
        <taxon>Bacillota</taxon>
        <taxon>Clostridia</taxon>
        <taxon>Eubacteriales</taxon>
        <taxon>Clostridiaceae</taxon>
        <taxon>Clostridium</taxon>
    </lineage>
</organism>
<evidence type="ECO:0000313" key="4">
    <source>
        <dbReference type="Proteomes" id="UP000028042"/>
    </source>
</evidence>
<dbReference type="GO" id="GO:0005737">
    <property type="term" value="C:cytoplasm"/>
    <property type="evidence" value="ECO:0007669"/>
    <property type="project" value="TreeGrafter"/>
</dbReference>
<accession>A0A0H3J2S5</accession>
<reference evidence="3 4" key="3">
    <citation type="journal article" name="Genome Announc.">
        <title>Improved Draft Genome Sequence of Clostridium pasteurianum Strain ATCC 6013 (DSM 525) Using a Hybrid Next-Generation Sequencing Approach.</title>
        <authorList>
            <person name="Pyne M.E."/>
            <person name="Utturkar S."/>
            <person name="Brown S.D."/>
            <person name="Moo-Young M."/>
            <person name="Chung D.A."/>
            <person name="Chou C.P."/>
        </authorList>
    </citation>
    <scope>NUCLEOTIDE SEQUENCE [LARGE SCALE GENOMIC DNA]</scope>
    <source>
        <strain evidence="3 4">ATCC 6013</strain>
    </source>
</reference>
<dbReference type="Proteomes" id="UP000028042">
    <property type="component" value="Unassembled WGS sequence"/>
</dbReference>
<reference evidence="2 5" key="1">
    <citation type="journal article" date="2015" name="Genome Announc.">
        <title>Complete Genome Sequence of the Nitrogen-Fixing and Solvent-Producing Clostridium pasteurianum DSM 525.</title>
        <authorList>
            <person name="Poehlein A."/>
            <person name="Grosse-Honebrink A."/>
            <person name="Zhang Y."/>
            <person name="Minton N.P."/>
            <person name="Daniel R."/>
        </authorList>
    </citation>
    <scope>NUCLEOTIDE SEQUENCE [LARGE SCALE GENOMIC DNA]</scope>
    <source>
        <strain evidence="2">DSM 525</strain>
        <strain evidence="5">DSM 525 / ATCC 6013</strain>
    </source>
</reference>
<dbReference type="SUPFAM" id="SSF53187">
    <property type="entry name" value="Zn-dependent exopeptidases"/>
    <property type="match status" value="1"/>
</dbReference>
<dbReference type="GO" id="GO:0016805">
    <property type="term" value="F:dipeptidase activity"/>
    <property type="evidence" value="ECO:0007669"/>
    <property type="project" value="InterPro"/>
</dbReference>
<gene>
    <name evidence="2" type="ORF">CLPA_c01130</name>
    <name evidence="3" type="ORF">CP6013_03034</name>
</gene>
<dbReference type="PATRIC" id="fig|1262449.3.peg.2"/>
<dbReference type="KEGG" id="cpat:CLPA_c01130"/>
<dbReference type="PIRSF" id="PIRSF037226">
    <property type="entry name" value="Amidohydrolase_ACY1L2_prd"/>
    <property type="match status" value="1"/>
</dbReference>
<sequence>MKQEMISFLSTIEDEIRNVSKYIYENSEESFHENKSYTYLLKLLNKYSFKIQEKYLDIDTAFKAEFGSGHPKICFLCQYDGSKNNGQIYGYNLQSAISVGAAISLSKVIPKIGGSIVVIGCPGEISGGSKLTMVHQGAFEDLDIVLMTQPYTKTFVIGNSKAVLPIEIKYKNLTKTFQEDSNIYSPMDTCIFTFDAINLILKGFENTSSIKSIDLHSSCKNKSTTETTARFLLTTSKIKIAEDIQNKISDFMNFTEKLLNIESELHIYDLPCKEIILNNTLNRLFSHNLKEMGITDIIETQSIDSCLSLGNVSHIVPSIDYCIDIIENKNVKYGTKDFAIATQSDFANKMLIKTVNALSTTALDLIERESLISEAKMELYSKINKLTYSLI</sequence>
<dbReference type="KEGG" id="cpae:CPAST_c01130"/>
<dbReference type="GO" id="GO:0046657">
    <property type="term" value="P:folic acid catabolic process"/>
    <property type="evidence" value="ECO:0007669"/>
    <property type="project" value="TreeGrafter"/>
</dbReference>
<proteinExistence type="inferred from homology"/>
<dbReference type="InterPro" id="IPR052030">
    <property type="entry name" value="Peptidase_M20/M20A_hydrolases"/>
</dbReference>
<dbReference type="EMBL" id="JPGY02000001">
    <property type="protein sequence ID" value="KRU13786.1"/>
    <property type="molecule type" value="Genomic_DNA"/>
</dbReference>
<dbReference type="Gene3D" id="3.40.630.10">
    <property type="entry name" value="Zn peptidases"/>
    <property type="match status" value="1"/>
</dbReference>
<dbReference type="Proteomes" id="UP000030905">
    <property type="component" value="Chromosome"/>
</dbReference>
<comment type="similarity">
    <text evidence="1">Belongs to the peptidase M20A family.</text>
</comment>
<dbReference type="PANTHER" id="PTHR30575:SF0">
    <property type="entry name" value="XAA-ARG DIPEPTIDASE"/>
    <property type="match status" value="1"/>
</dbReference>
<reference evidence="3" key="2">
    <citation type="submission" date="2015-10" db="EMBL/GenBank/DDBJ databases">
        <title>Improved Draft Genome Sequence of Clostridium pasteurianum Strain ATCC 6013 (DSM 525) Using a Hybrid Next-Generation Sequencing Approach.</title>
        <authorList>
            <person name="Pyne M.E."/>
            <person name="Utturkar S.M."/>
            <person name="Brown S.D."/>
            <person name="Moo-Young M."/>
            <person name="Chung D.A."/>
            <person name="Chou P.C."/>
        </authorList>
    </citation>
    <scope>NUCLEOTIDE SEQUENCE</scope>
    <source>
        <strain evidence="3">ATCC 6013</strain>
    </source>
</reference>